<evidence type="ECO:0000313" key="1">
    <source>
        <dbReference type="EMBL" id="KAG7499898.1"/>
    </source>
</evidence>
<proteinExistence type="predicted"/>
<name>A0AAV6R393_SOLSE</name>
<dbReference type="EMBL" id="JAGKHQ010000013">
    <property type="protein sequence ID" value="KAG7499898.1"/>
    <property type="molecule type" value="Genomic_DNA"/>
</dbReference>
<protein>
    <submittedName>
        <fullName evidence="1">Uncharacterized protein</fullName>
    </submittedName>
</protein>
<evidence type="ECO:0000313" key="2">
    <source>
        <dbReference type="Proteomes" id="UP000693946"/>
    </source>
</evidence>
<gene>
    <name evidence="1" type="ORF">JOB18_002386</name>
</gene>
<keyword evidence="2" id="KW-1185">Reference proteome</keyword>
<dbReference type="Proteomes" id="UP000693946">
    <property type="component" value="Linkage Group LG20"/>
</dbReference>
<organism evidence="1 2">
    <name type="scientific">Solea senegalensis</name>
    <name type="common">Senegalese sole</name>
    <dbReference type="NCBI Taxonomy" id="28829"/>
    <lineage>
        <taxon>Eukaryota</taxon>
        <taxon>Metazoa</taxon>
        <taxon>Chordata</taxon>
        <taxon>Craniata</taxon>
        <taxon>Vertebrata</taxon>
        <taxon>Euteleostomi</taxon>
        <taxon>Actinopterygii</taxon>
        <taxon>Neopterygii</taxon>
        <taxon>Teleostei</taxon>
        <taxon>Neoteleostei</taxon>
        <taxon>Acanthomorphata</taxon>
        <taxon>Carangaria</taxon>
        <taxon>Pleuronectiformes</taxon>
        <taxon>Pleuronectoidei</taxon>
        <taxon>Soleidae</taxon>
        <taxon>Solea</taxon>
    </lineage>
</organism>
<dbReference type="AlphaFoldDB" id="A0AAV6R393"/>
<comment type="caution">
    <text evidence="1">The sequence shown here is derived from an EMBL/GenBank/DDBJ whole genome shotgun (WGS) entry which is preliminary data.</text>
</comment>
<reference evidence="1 2" key="1">
    <citation type="journal article" date="2021" name="Sci. Rep.">
        <title>Chromosome anchoring in Senegalese sole (Solea senegalensis) reveals sex-associated markers and genome rearrangements in flatfish.</title>
        <authorList>
            <person name="Guerrero-Cozar I."/>
            <person name="Gomez-Garrido J."/>
            <person name="Berbel C."/>
            <person name="Martinez-Blanch J.F."/>
            <person name="Alioto T."/>
            <person name="Claros M.G."/>
            <person name="Gagnaire P.A."/>
            <person name="Manchado M."/>
        </authorList>
    </citation>
    <scope>NUCLEOTIDE SEQUENCE [LARGE SCALE GENOMIC DNA]</scope>
    <source>
        <strain evidence="1">Sse05_10M</strain>
    </source>
</reference>
<accession>A0AAV6R393</accession>
<sequence>MEAEPTPGFRALPSRMDDVNNRRVSWSDADHQLTHPARKCYHRTILYPPPPPPSSMVRTLKCPLVTDVYIYLKIAIWRCGSSVRSEVTLSCRVALQQLEGALTELTMLQVFHLWFEHDTLLFVMKQIVKYCRHRIEPFIKTKQNLKVPSSSATDLDAFGEVLLDKCFSRGFYSHTKTPELDFTLLCQHVFSGVAPGAGGRDLRREHGRTNRGEQLCLYALTTVCPWSLIAAASVGAASDSRSGMIFMNNKLFLSHETSGLVRPVTSD</sequence>